<protein>
    <submittedName>
        <fullName evidence="1">Uncharacterized protein</fullName>
    </submittedName>
</protein>
<dbReference type="AlphaFoldDB" id="A0A8D9B248"/>
<name>A0A8D9B248_9HEMI</name>
<accession>A0A8D9B248</accession>
<proteinExistence type="predicted"/>
<sequence>MKTKFISMSEINYCFCNLPTLESPVVSKRVFETIVNSLDMSEMIRNSNSRVITKFLLVIEVFSVRPGFVQHVYTCIPMHVNIKCCVELIIIKCLIEKYFKLNPSTLNLL</sequence>
<evidence type="ECO:0000313" key="1">
    <source>
        <dbReference type="EMBL" id="CAG6775042.1"/>
    </source>
</evidence>
<organism evidence="1">
    <name type="scientific">Cacopsylla melanoneura</name>
    <dbReference type="NCBI Taxonomy" id="428564"/>
    <lineage>
        <taxon>Eukaryota</taxon>
        <taxon>Metazoa</taxon>
        <taxon>Ecdysozoa</taxon>
        <taxon>Arthropoda</taxon>
        <taxon>Hexapoda</taxon>
        <taxon>Insecta</taxon>
        <taxon>Pterygota</taxon>
        <taxon>Neoptera</taxon>
        <taxon>Paraneoptera</taxon>
        <taxon>Hemiptera</taxon>
        <taxon>Sternorrhyncha</taxon>
        <taxon>Psylloidea</taxon>
        <taxon>Psyllidae</taxon>
        <taxon>Psyllinae</taxon>
        <taxon>Cacopsylla</taxon>
    </lineage>
</organism>
<dbReference type="EMBL" id="HBUF01597001">
    <property type="protein sequence ID" value="CAG6775042.1"/>
    <property type="molecule type" value="Transcribed_RNA"/>
</dbReference>
<reference evidence="1" key="1">
    <citation type="submission" date="2021-05" db="EMBL/GenBank/DDBJ databases">
        <authorList>
            <person name="Alioto T."/>
            <person name="Alioto T."/>
            <person name="Gomez Garrido J."/>
        </authorList>
    </citation>
    <scope>NUCLEOTIDE SEQUENCE</scope>
</reference>